<gene>
    <name evidence="3" type="ORF">P1J78_14280</name>
</gene>
<keyword evidence="1" id="KW-0732">Signal</keyword>
<dbReference type="SUPFAM" id="SSF159594">
    <property type="entry name" value="XCC0632-like"/>
    <property type="match status" value="1"/>
</dbReference>
<protein>
    <submittedName>
        <fullName evidence="3">ABC-type transport auxiliary lipoprotein family protein</fullName>
    </submittedName>
</protein>
<dbReference type="Proteomes" id="UP001220964">
    <property type="component" value="Unassembled WGS sequence"/>
</dbReference>
<name>A0AAE3NPQ9_9RHOB</name>
<dbReference type="AlphaFoldDB" id="A0AAE3NPQ9"/>
<organism evidence="3 4">
    <name type="scientific">Psychromarinibacter sediminicola</name>
    <dbReference type="NCBI Taxonomy" id="3033385"/>
    <lineage>
        <taxon>Bacteria</taxon>
        <taxon>Pseudomonadati</taxon>
        <taxon>Pseudomonadota</taxon>
        <taxon>Alphaproteobacteria</taxon>
        <taxon>Rhodobacterales</taxon>
        <taxon>Paracoccaceae</taxon>
        <taxon>Psychromarinibacter</taxon>
    </lineage>
</organism>
<proteinExistence type="predicted"/>
<evidence type="ECO:0000259" key="2">
    <source>
        <dbReference type="Pfam" id="PF03886"/>
    </source>
</evidence>
<keyword evidence="3" id="KW-0449">Lipoprotein</keyword>
<evidence type="ECO:0000256" key="1">
    <source>
        <dbReference type="SAM" id="SignalP"/>
    </source>
</evidence>
<evidence type="ECO:0000313" key="3">
    <source>
        <dbReference type="EMBL" id="MDF0601908.1"/>
    </source>
</evidence>
<accession>A0AAE3NPQ9</accession>
<dbReference type="InterPro" id="IPR005586">
    <property type="entry name" value="ABC_trans_aux"/>
</dbReference>
<dbReference type="Gene3D" id="3.40.50.10610">
    <property type="entry name" value="ABC-type transport auxiliary lipoprotein component"/>
    <property type="match status" value="1"/>
</dbReference>
<dbReference type="RefSeq" id="WP_275568047.1">
    <property type="nucleotide sequence ID" value="NZ_JARGYC010000037.1"/>
</dbReference>
<feature type="signal peptide" evidence="1">
    <location>
        <begin position="1"/>
        <end position="26"/>
    </location>
</feature>
<dbReference type="EMBL" id="JARGYC010000037">
    <property type="protein sequence ID" value="MDF0601908.1"/>
    <property type="molecule type" value="Genomic_DNA"/>
</dbReference>
<feature type="chain" id="PRO_5042213972" evidence="1">
    <location>
        <begin position="27"/>
        <end position="207"/>
    </location>
</feature>
<keyword evidence="4" id="KW-1185">Reference proteome</keyword>
<comment type="caution">
    <text evidence="3">The sequence shown here is derived from an EMBL/GenBank/DDBJ whole genome shotgun (WGS) entry which is preliminary data.</text>
</comment>
<feature type="domain" description="ABC-type transport auxiliary lipoprotein component" evidence="2">
    <location>
        <begin position="38"/>
        <end position="197"/>
    </location>
</feature>
<reference evidence="3" key="1">
    <citation type="submission" date="2023-03" db="EMBL/GenBank/DDBJ databases">
        <title>Multiphase analysis and comparison of six strains from genera Psychromarinibacter, Lutimaribacter, and Maritimibacter, including a novel species: Psychromarinibacter sediminicola sp. nov.</title>
        <authorList>
            <person name="Wang Y.-H."/>
            <person name="Ye M.-Q."/>
            <person name="Du Z.-J."/>
        </authorList>
    </citation>
    <scope>NUCLEOTIDE SEQUENCE</scope>
    <source>
        <strain evidence="3">C21-152</strain>
    </source>
</reference>
<dbReference type="Pfam" id="PF03886">
    <property type="entry name" value="ABC_trans_aux"/>
    <property type="match status" value="1"/>
</dbReference>
<evidence type="ECO:0000313" key="4">
    <source>
        <dbReference type="Proteomes" id="UP001220964"/>
    </source>
</evidence>
<sequence>MKKTQSRRKFLSLSVFGALPGCGALSAVSTASDPLDTYTLSPLQGAPSETGGRGHLVVELPTSGGELATDRILIKVSPRQAEYLPGARWSEPAPAMVQTLLVSSLLSRGGLRLISRDGAGLNPDFTLMTEIIAFQAELHGVPPASAQVHVSVQSTLIRESDREIAGTRRFDSLRAVSSDTTVALVAGLDDAMQRVLSEAVAWVRVVT</sequence>